<reference evidence="1" key="1">
    <citation type="submission" date="2021-03" db="EMBL/GenBank/DDBJ databases">
        <title>Chromosome level genome of the anhydrobiotic midge Polypedilum vanderplanki.</title>
        <authorList>
            <person name="Yoshida Y."/>
            <person name="Kikawada T."/>
            <person name="Gusev O."/>
        </authorList>
    </citation>
    <scope>NUCLEOTIDE SEQUENCE</scope>
    <source>
        <strain evidence="1">NIAS01</strain>
        <tissue evidence="1">Whole body or cell culture</tissue>
    </source>
</reference>
<proteinExistence type="predicted"/>
<keyword evidence="2" id="KW-1185">Reference proteome</keyword>
<gene>
    <name evidence="1" type="ORF">PVAND_012750</name>
</gene>
<evidence type="ECO:0000313" key="2">
    <source>
        <dbReference type="Proteomes" id="UP001107558"/>
    </source>
</evidence>
<protein>
    <submittedName>
        <fullName evidence="1">Uncharacterized protein</fullName>
    </submittedName>
</protein>
<organism evidence="1 2">
    <name type="scientific">Polypedilum vanderplanki</name>
    <name type="common">Sleeping chironomid midge</name>
    <dbReference type="NCBI Taxonomy" id="319348"/>
    <lineage>
        <taxon>Eukaryota</taxon>
        <taxon>Metazoa</taxon>
        <taxon>Ecdysozoa</taxon>
        <taxon>Arthropoda</taxon>
        <taxon>Hexapoda</taxon>
        <taxon>Insecta</taxon>
        <taxon>Pterygota</taxon>
        <taxon>Neoptera</taxon>
        <taxon>Endopterygota</taxon>
        <taxon>Diptera</taxon>
        <taxon>Nematocera</taxon>
        <taxon>Chironomoidea</taxon>
        <taxon>Chironomidae</taxon>
        <taxon>Chironominae</taxon>
        <taxon>Polypedilum</taxon>
        <taxon>Polypedilum</taxon>
    </lineage>
</organism>
<name>A0A9J6CNE4_POLVA</name>
<dbReference type="OrthoDB" id="10057873at2759"/>
<dbReference type="SUPFAM" id="SSF53098">
    <property type="entry name" value="Ribonuclease H-like"/>
    <property type="match status" value="1"/>
</dbReference>
<accession>A0A9J6CNE4</accession>
<dbReference type="AlphaFoldDB" id="A0A9J6CNE4"/>
<dbReference type="EMBL" id="JADBJN010000001">
    <property type="protein sequence ID" value="KAG5683472.1"/>
    <property type="molecule type" value="Genomic_DNA"/>
</dbReference>
<evidence type="ECO:0000313" key="1">
    <source>
        <dbReference type="EMBL" id="KAG5683472.1"/>
    </source>
</evidence>
<sequence length="156" mass="17958">MDILNQENTQYDPSEAAVFIHELDSVSNLDLSLPERSPCVAHMLNLIGSKDAFFYVSNDDEFDEMYHQCFSKLKALWNISGRSPKFSSIFKTHVGLSLQKPSQTRWNSTFDSVFFLLNLISNDKLNAIYDAVTEFNGQKFPWKENFIFDTSYSSKT</sequence>
<comment type="caution">
    <text evidence="1">The sequence shown here is derived from an EMBL/GenBank/DDBJ whole genome shotgun (WGS) entry which is preliminary data.</text>
</comment>
<dbReference type="InterPro" id="IPR012337">
    <property type="entry name" value="RNaseH-like_sf"/>
</dbReference>
<dbReference type="Proteomes" id="UP001107558">
    <property type="component" value="Chromosome 1"/>
</dbReference>